<dbReference type="SUPFAM" id="SSF55811">
    <property type="entry name" value="Nudix"/>
    <property type="match status" value="1"/>
</dbReference>
<dbReference type="PROSITE" id="PS51462">
    <property type="entry name" value="NUDIX"/>
    <property type="match status" value="1"/>
</dbReference>
<protein>
    <submittedName>
        <fullName evidence="3">NUDIX hydrolase</fullName>
    </submittedName>
</protein>
<dbReference type="PROSITE" id="PS00893">
    <property type="entry name" value="NUDIX_BOX"/>
    <property type="match status" value="1"/>
</dbReference>
<dbReference type="RefSeq" id="WP_233733389.1">
    <property type="nucleotide sequence ID" value="NZ_JAJVCN010000004.1"/>
</dbReference>
<dbReference type="PANTHER" id="PTHR21340:SF0">
    <property type="entry name" value="BIS(5'-NUCLEOSYL)-TETRAPHOSPHATASE [ASYMMETRICAL]"/>
    <property type="match status" value="1"/>
</dbReference>
<comment type="caution">
    <text evidence="3">The sequence shown here is derived from an EMBL/GenBank/DDBJ whole genome shotgun (WGS) entry which is preliminary data.</text>
</comment>
<dbReference type="Gene3D" id="3.90.79.10">
    <property type="entry name" value="Nucleoside Triphosphate Pyrophosphohydrolase"/>
    <property type="match status" value="1"/>
</dbReference>
<evidence type="ECO:0000313" key="3">
    <source>
        <dbReference type="EMBL" id="MCE7011059.1"/>
    </source>
</evidence>
<evidence type="ECO:0000256" key="1">
    <source>
        <dbReference type="ARBA" id="ARBA00022801"/>
    </source>
</evidence>
<dbReference type="Proteomes" id="UP001521150">
    <property type="component" value="Unassembled WGS sequence"/>
</dbReference>
<dbReference type="InterPro" id="IPR020084">
    <property type="entry name" value="NUDIX_hydrolase_CS"/>
</dbReference>
<feature type="domain" description="Nudix hydrolase" evidence="2">
    <location>
        <begin position="17"/>
        <end position="147"/>
    </location>
</feature>
<dbReference type="Pfam" id="PF00293">
    <property type="entry name" value="NUDIX"/>
    <property type="match status" value="1"/>
</dbReference>
<accession>A0ABS8ZTK6</accession>
<dbReference type="InterPro" id="IPR051325">
    <property type="entry name" value="Nudix_hydrolase_domain"/>
</dbReference>
<evidence type="ECO:0000313" key="4">
    <source>
        <dbReference type="Proteomes" id="UP001521150"/>
    </source>
</evidence>
<dbReference type="PANTHER" id="PTHR21340">
    <property type="entry name" value="DIADENOSINE 5,5-P1,P4-TETRAPHOSPHATE PYROPHOSPHOHYDROLASE MUTT"/>
    <property type="match status" value="1"/>
</dbReference>
<gene>
    <name evidence="3" type="ORF">LWC34_50890</name>
</gene>
<organism evidence="3 4">
    <name type="scientific">Kibdelosporangium philippinense</name>
    <dbReference type="NCBI Taxonomy" id="211113"/>
    <lineage>
        <taxon>Bacteria</taxon>
        <taxon>Bacillati</taxon>
        <taxon>Actinomycetota</taxon>
        <taxon>Actinomycetes</taxon>
        <taxon>Pseudonocardiales</taxon>
        <taxon>Pseudonocardiaceae</taxon>
        <taxon>Kibdelosporangium</taxon>
    </lineage>
</organism>
<dbReference type="InterPro" id="IPR015797">
    <property type="entry name" value="NUDIX_hydrolase-like_dom_sf"/>
</dbReference>
<proteinExistence type="predicted"/>
<keyword evidence="1 3" id="KW-0378">Hydrolase</keyword>
<dbReference type="InterPro" id="IPR000086">
    <property type="entry name" value="NUDIX_hydrolase_dom"/>
</dbReference>
<keyword evidence="4" id="KW-1185">Reference proteome</keyword>
<dbReference type="EMBL" id="JAJVCN010000004">
    <property type="protein sequence ID" value="MCE7011059.1"/>
    <property type="molecule type" value="Genomic_DNA"/>
</dbReference>
<name>A0ABS8ZTK6_9PSEU</name>
<reference evidence="3 4" key="1">
    <citation type="submission" date="2021-12" db="EMBL/GenBank/DDBJ databases">
        <title>Genome sequence of Kibdelosporangium philippinense ATCC 49844.</title>
        <authorList>
            <person name="Fedorov E.A."/>
            <person name="Omeragic M."/>
            <person name="Shalygina K.F."/>
            <person name="Maclea K.S."/>
        </authorList>
    </citation>
    <scope>NUCLEOTIDE SEQUENCE [LARGE SCALE GENOMIC DNA]</scope>
    <source>
        <strain evidence="3 4">ATCC 49844</strain>
    </source>
</reference>
<sequence length="164" mass="18498">MSETEPWSVEKFVAGLNRKRMAAGVLFRDDKDRVLLVEPSYKAEWEIPGGAVDENEAPWATATRELTEELGMKRDLGRLLVVDYVFPRESWPEAVMFIFDGGTLTQSDVDAVEFVDGEILSAGFYDLDEARERLVPRLARRVEAAMHAVRMGTTVLCEHGHRIA</sequence>
<dbReference type="GO" id="GO:0016787">
    <property type="term" value="F:hydrolase activity"/>
    <property type="evidence" value="ECO:0007669"/>
    <property type="project" value="UniProtKB-KW"/>
</dbReference>
<evidence type="ECO:0000259" key="2">
    <source>
        <dbReference type="PROSITE" id="PS51462"/>
    </source>
</evidence>
<dbReference type="CDD" id="cd18876">
    <property type="entry name" value="NUDIX_Hydrolase"/>
    <property type="match status" value="1"/>
</dbReference>